<feature type="signal peptide" evidence="1">
    <location>
        <begin position="1"/>
        <end position="21"/>
    </location>
</feature>
<gene>
    <name evidence="2" type="ORF">LPB04_11920</name>
</gene>
<protein>
    <submittedName>
        <fullName evidence="2">Uncharacterized protein</fullName>
    </submittedName>
</protein>
<evidence type="ECO:0000256" key="1">
    <source>
        <dbReference type="SAM" id="SignalP"/>
    </source>
</evidence>
<evidence type="ECO:0000313" key="3">
    <source>
        <dbReference type="Proteomes" id="UP000593875"/>
    </source>
</evidence>
<dbReference type="KEGG" id="mlir:LPB04_11920"/>
<accession>A0A7L9TY84</accession>
<sequence>MRPISFLFPATLFVLACSASARTMPYPQPDAESGPSVQVSAPGPAAFITEDKASQISGSYAMSNGWHMKVQTSSRYIDARIDDQKPMRLRAVSGDKFVSRDGSVTMQFNQGEYGDDMTMSYVPDRRLAQVVVISSRMAQR</sequence>
<name>A0A7L9TY84_9BURK</name>
<dbReference type="AlphaFoldDB" id="A0A7L9TY84"/>
<dbReference type="PROSITE" id="PS51257">
    <property type="entry name" value="PROKAR_LIPOPROTEIN"/>
    <property type="match status" value="1"/>
</dbReference>
<evidence type="ECO:0000313" key="2">
    <source>
        <dbReference type="EMBL" id="QOL47743.1"/>
    </source>
</evidence>
<reference evidence="2 3" key="1">
    <citation type="submission" date="2020-10" db="EMBL/GenBank/DDBJ databases">
        <title>Genome sequencing of Massilia sp. LPB0304.</title>
        <authorList>
            <person name="Kim J."/>
        </authorList>
    </citation>
    <scope>NUCLEOTIDE SEQUENCE [LARGE SCALE GENOMIC DNA]</scope>
    <source>
        <strain evidence="2 3">LPB0304</strain>
    </source>
</reference>
<keyword evidence="1" id="KW-0732">Signal</keyword>
<organism evidence="2 3">
    <name type="scientific">Massilia litorea</name>
    <dbReference type="NCBI Taxonomy" id="2769491"/>
    <lineage>
        <taxon>Bacteria</taxon>
        <taxon>Pseudomonadati</taxon>
        <taxon>Pseudomonadota</taxon>
        <taxon>Betaproteobacteria</taxon>
        <taxon>Burkholderiales</taxon>
        <taxon>Oxalobacteraceae</taxon>
        <taxon>Telluria group</taxon>
        <taxon>Massilia</taxon>
    </lineage>
</organism>
<keyword evidence="3" id="KW-1185">Reference proteome</keyword>
<dbReference type="RefSeq" id="WP_193684803.1">
    <property type="nucleotide sequence ID" value="NZ_CP062941.1"/>
</dbReference>
<dbReference type="Proteomes" id="UP000593875">
    <property type="component" value="Chromosome"/>
</dbReference>
<proteinExistence type="predicted"/>
<dbReference type="EMBL" id="CP062941">
    <property type="protein sequence ID" value="QOL47743.1"/>
    <property type="molecule type" value="Genomic_DNA"/>
</dbReference>
<feature type="chain" id="PRO_5032763449" evidence="1">
    <location>
        <begin position="22"/>
        <end position="140"/>
    </location>
</feature>